<evidence type="ECO:0000256" key="3">
    <source>
        <dbReference type="ARBA" id="ARBA00023125"/>
    </source>
</evidence>
<reference evidence="11 12" key="1">
    <citation type="submission" date="2012-08" db="EMBL/GenBank/DDBJ databases">
        <title>Oryza genome evolution.</title>
        <authorList>
            <person name="Wing R.A."/>
        </authorList>
    </citation>
    <scope>NUCLEOTIDE SEQUENCE</scope>
</reference>
<comment type="subcellular location">
    <subcellularLocation>
        <location evidence="1 7 8">Nucleus</location>
    </subcellularLocation>
</comment>
<keyword evidence="4 7" id="KW-0371">Homeobox</keyword>
<dbReference type="AlphaFoldDB" id="A0A0D9WY81"/>
<dbReference type="PANTHER" id="PTHR45654:SF111">
    <property type="entry name" value="HOMEOBOX-LEUCINE ZIPPER PROTEIN ROC6"/>
    <property type="match status" value="1"/>
</dbReference>
<evidence type="ECO:0000256" key="9">
    <source>
        <dbReference type="SAM" id="MobiDB-lite"/>
    </source>
</evidence>
<protein>
    <recommendedName>
        <fullName evidence="10">Homeobox domain-containing protein</fullName>
    </recommendedName>
</protein>
<dbReference type="CDD" id="cd00086">
    <property type="entry name" value="homeodomain"/>
    <property type="match status" value="1"/>
</dbReference>
<keyword evidence="2" id="KW-0805">Transcription regulation</keyword>
<dbReference type="Pfam" id="PF00046">
    <property type="entry name" value="Homeodomain"/>
    <property type="match status" value="1"/>
</dbReference>
<keyword evidence="3 7" id="KW-0238">DNA-binding</keyword>
<dbReference type="PRINTS" id="PR00031">
    <property type="entry name" value="HTHREPRESSR"/>
</dbReference>
<dbReference type="Gene3D" id="1.10.10.60">
    <property type="entry name" value="Homeodomain-like"/>
    <property type="match status" value="1"/>
</dbReference>
<evidence type="ECO:0000256" key="5">
    <source>
        <dbReference type="ARBA" id="ARBA00023163"/>
    </source>
</evidence>
<name>A0A0D9WY81_9ORYZ</name>
<evidence type="ECO:0000256" key="6">
    <source>
        <dbReference type="ARBA" id="ARBA00023242"/>
    </source>
</evidence>
<evidence type="ECO:0000256" key="8">
    <source>
        <dbReference type="RuleBase" id="RU000682"/>
    </source>
</evidence>
<feature type="region of interest" description="Disordered" evidence="9">
    <location>
        <begin position="235"/>
        <end position="255"/>
    </location>
</feature>
<reference evidence="12" key="2">
    <citation type="submission" date="2013-12" db="EMBL/GenBank/DDBJ databases">
        <authorList>
            <person name="Yu Y."/>
            <person name="Lee S."/>
            <person name="de Baynast K."/>
            <person name="Wissotski M."/>
            <person name="Liu L."/>
            <person name="Talag J."/>
            <person name="Goicoechea J."/>
            <person name="Angelova A."/>
            <person name="Jetty R."/>
            <person name="Kudrna D."/>
            <person name="Golser W."/>
            <person name="Rivera L."/>
            <person name="Zhang J."/>
            <person name="Wing R."/>
        </authorList>
    </citation>
    <scope>NUCLEOTIDE SEQUENCE</scope>
</reference>
<dbReference type="InterPro" id="IPR000047">
    <property type="entry name" value="HTH_motif"/>
</dbReference>
<dbReference type="PANTHER" id="PTHR45654">
    <property type="entry name" value="HOMEOBOX-LEUCINE ZIPPER PROTEIN MERISTEM L1"/>
    <property type="match status" value="1"/>
</dbReference>
<dbReference type="InterPro" id="IPR001356">
    <property type="entry name" value="HD"/>
</dbReference>
<feature type="region of interest" description="Disordered" evidence="9">
    <location>
        <begin position="1"/>
        <end position="22"/>
    </location>
</feature>
<keyword evidence="12" id="KW-1185">Reference proteome</keyword>
<dbReference type="STRING" id="77586.A0A0D9WY81"/>
<keyword evidence="5" id="KW-0804">Transcription</keyword>
<dbReference type="PROSITE" id="PS50071">
    <property type="entry name" value="HOMEOBOX_2"/>
    <property type="match status" value="1"/>
</dbReference>
<dbReference type="InterPro" id="IPR017970">
    <property type="entry name" value="Homeobox_CS"/>
</dbReference>
<evidence type="ECO:0000256" key="1">
    <source>
        <dbReference type="ARBA" id="ARBA00004123"/>
    </source>
</evidence>
<proteinExistence type="predicted"/>
<accession>A0A0D9WY81</accession>
<dbReference type="InterPro" id="IPR042160">
    <property type="entry name" value="HD-Zip_IV"/>
</dbReference>
<dbReference type="EnsemblPlants" id="LPERR07G10320.1">
    <property type="protein sequence ID" value="LPERR07G10320.1"/>
    <property type="gene ID" value="LPERR07G10320"/>
</dbReference>
<dbReference type="Gramene" id="LPERR07G10320.1">
    <property type="protein sequence ID" value="LPERR07G10320.1"/>
    <property type="gene ID" value="LPERR07G10320"/>
</dbReference>
<sequence length="304" mass="33519">MDGINNDDVYDHDGARDGQGKAMPYKNVKRHTYEHVKQLEGAFEKCSHPTEEQRVDLAKKLGMEERQVKFWFQNRRSRKKVYDERQEGMLLQEKSEILLLENKVLKEAMHDKICFMCSNPIIPAKQTLQQCFLRFQNMMLADELQHATAVLDQVVHDADAGLPLVFPLSGASDMPHYDGSQTVYSQTSQESGAIEAREAYEAIGDSTPAAAGDMLLVNGEPVSISSCGRHPGVGLHRDVGGVEERRGGDGDGGERDEAVVAAASMPAVTAASALVTLGEKATGVRGIEEEGEKNKTKRYFFSCN</sequence>
<dbReference type="PROSITE" id="PS00027">
    <property type="entry name" value="HOMEOBOX_1"/>
    <property type="match status" value="1"/>
</dbReference>
<reference evidence="11" key="3">
    <citation type="submission" date="2015-04" db="UniProtKB">
        <authorList>
            <consortium name="EnsemblPlants"/>
        </authorList>
    </citation>
    <scope>IDENTIFICATION</scope>
</reference>
<dbReference type="eggNOG" id="ENOG502QWUC">
    <property type="taxonomic scope" value="Eukaryota"/>
</dbReference>
<dbReference type="SMART" id="SM00389">
    <property type="entry name" value="HOX"/>
    <property type="match status" value="1"/>
</dbReference>
<evidence type="ECO:0000256" key="4">
    <source>
        <dbReference type="ARBA" id="ARBA00023155"/>
    </source>
</evidence>
<dbReference type="HOGENOM" id="CLU_916330_0_0_1"/>
<evidence type="ECO:0000259" key="10">
    <source>
        <dbReference type="PROSITE" id="PS50071"/>
    </source>
</evidence>
<dbReference type="GO" id="GO:0003677">
    <property type="term" value="F:DNA binding"/>
    <property type="evidence" value="ECO:0007669"/>
    <property type="project" value="UniProtKB-UniRule"/>
</dbReference>
<evidence type="ECO:0000256" key="7">
    <source>
        <dbReference type="PROSITE-ProRule" id="PRU00108"/>
    </source>
</evidence>
<dbReference type="SUPFAM" id="SSF46689">
    <property type="entry name" value="Homeodomain-like"/>
    <property type="match status" value="1"/>
</dbReference>
<evidence type="ECO:0000313" key="11">
    <source>
        <dbReference type="EnsemblPlants" id="LPERR07G10320.1"/>
    </source>
</evidence>
<dbReference type="GO" id="GO:0005634">
    <property type="term" value="C:nucleus"/>
    <property type="evidence" value="ECO:0007669"/>
    <property type="project" value="UniProtKB-SubCell"/>
</dbReference>
<evidence type="ECO:0000313" key="12">
    <source>
        <dbReference type="Proteomes" id="UP000032180"/>
    </source>
</evidence>
<feature type="domain" description="Homeobox" evidence="10">
    <location>
        <begin position="22"/>
        <end position="82"/>
    </location>
</feature>
<feature type="compositionally biased region" description="Basic and acidic residues" evidence="9">
    <location>
        <begin position="9"/>
        <end position="19"/>
    </location>
</feature>
<evidence type="ECO:0000256" key="2">
    <source>
        <dbReference type="ARBA" id="ARBA00023015"/>
    </source>
</evidence>
<dbReference type="Proteomes" id="UP000032180">
    <property type="component" value="Chromosome 7"/>
</dbReference>
<dbReference type="GO" id="GO:0000981">
    <property type="term" value="F:DNA-binding transcription factor activity, RNA polymerase II-specific"/>
    <property type="evidence" value="ECO:0007669"/>
    <property type="project" value="InterPro"/>
</dbReference>
<dbReference type="InterPro" id="IPR009057">
    <property type="entry name" value="Homeodomain-like_sf"/>
</dbReference>
<organism evidence="11 12">
    <name type="scientific">Leersia perrieri</name>
    <dbReference type="NCBI Taxonomy" id="77586"/>
    <lineage>
        <taxon>Eukaryota</taxon>
        <taxon>Viridiplantae</taxon>
        <taxon>Streptophyta</taxon>
        <taxon>Embryophyta</taxon>
        <taxon>Tracheophyta</taxon>
        <taxon>Spermatophyta</taxon>
        <taxon>Magnoliopsida</taxon>
        <taxon>Liliopsida</taxon>
        <taxon>Poales</taxon>
        <taxon>Poaceae</taxon>
        <taxon>BOP clade</taxon>
        <taxon>Oryzoideae</taxon>
        <taxon>Oryzeae</taxon>
        <taxon>Oryzinae</taxon>
        <taxon>Leersia</taxon>
    </lineage>
</organism>
<feature type="DNA-binding region" description="Homeobox" evidence="7">
    <location>
        <begin position="24"/>
        <end position="83"/>
    </location>
</feature>
<keyword evidence="6 7" id="KW-0539">Nucleus</keyword>